<comment type="caution">
    <text evidence="7">The sequence shown here is derived from an EMBL/GenBank/DDBJ whole genome shotgun (WGS) entry which is preliminary data.</text>
</comment>
<feature type="chain" id="PRO_5033055351" evidence="5">
    <location>
        <begin position="22"/>
        <end position="464"/>
    </location>
</feature>
<sequence length="464" mass="49760">MFRNCLTALTIVVLGALPVQAETRVPASQAEIALGFAPLVKEAAPAVVNIYAKIITEGESRRSPFMDDPFFDDFFRGFSQRRPRVQNSLGSGVILSDDGFVVSNYHVVGTASEIRVVTNDRREFNARVVLADKSSDLAILQLDDAENLPFLNLRDSDRVEVGELALAIGNPFGVGQTVSSGIISGLARTGTASGEGRGYYIQTDAPINPGNSGGALIDVNGDLIGINTRILSRSGGSNGIGFAIPANLAREFMRQAREGSEAFQRPWAGMTGQPMDADLAESLGLGLVEGMMISDLHPQSPFARAGFQVGDVVTQVDGEPVNSPPEMVFRMTVAGLGNTAMFTRLRDGAAENIEVAMRPAPSDPPAEALILGERSIFPGLELARINPAVVAGMGLPFSAKGVVVTAPGRYGARAGVQMGDIMVKVNGHDIERPKDVERALREKSRWMQLELMRRGQRVVLRFRL</sequence>
<evidence type="ECO:0000313" key="7">
    <source>
        <dbReference type="EMBL" id="MQY43486.1"/>
    </source>
</evidence>
<feature type="signal peptide" evidence="5">
    <location>
        <begin position="1"/>
        <end position="21"/>
    </location>
</feature>
<dbReference type="GO" id="GO:0004252">
    <property type="term" value="F:serine-type endopeptidase activity"/>
    <property type="evidence" value="ECO:0007669"/>
    <property type="project" value="InterPro"/>
</dbReference>
<protein>
    <submittedName>
        <fullName evidence="7">PDZ domain-containing protein</fullName>
    </submittedName>
</protein>
<dbReference type="PANTHER" id="PTHR22939">
    <property type="entry name" value="SERINE PROTEASE FAMILY S1C HTRA-RELATED"/>
    <property type="match status" value="1"/>
</dbReference>
<keyword evidence="4" id="KW-0720">Serine protease</keyword>
<dbReference type="Pfam" id="PF13180">
    <property type="entry name" value="PDZ_2"/>
    <property type="match status" value="1"/>
</dbReference>
<dbReference type="GO" id="GO:0006508">
    <property type="term" value="P:proteolysis"/>
    <property type="evidence" value="ECO:0007669"/>
    <property type="project" value="UniProtKB-KW"/>
</dbReference>
<dbReference type="InterPro" id="IPR009003">
    <property type="entry name" value="Peptidase_S1_PA"/>
</dbReference>
<dbReference type="Pfam" id="PF17820">
    <property type="entry name" value="PDZ_6"/>
    <property type="match status" value="1"/>
</dbReference>
<dbReference type="Gene3D" id="2.30.42.60">
    <property type="match status" value="1"/>
</dbReference>
<dbReference type="PROSITE" id="PS50106">
    <property type="entry name" value="PDZ"/>
    <property type="match status" value="2"/>
</dbReference>
<dbReference type="Gene3D" id="2.40.10.120">
    <property type="match status" value="1"/>
</dbReference>
<dbReference type="InterPro" id="IPR001940">
    <property type="entry name" value="Peptidase_S1C"/>
</dbReference>
<evidence type="ECO:0000256" key="1">
    <source>
        <dbReference type="ARBA" id="ARBA00010541"/>
    </source>
</evidence>
<organism evidence="7 8">
    <name type="scientific">Tritonibacter aquimaris</name>
    <dbReference type="NCBI Taxonomy" id="2663379"/>
    <lineage>
        <taxon>Bacteria</taxon>
        <taxon>Pseudomonadati</taxon>
        <taxon>Pseudomonadota</taxon>
        <taxon>Alphaproteobacteria</taxon>
        <taxon>Rhodobacterales</taxon>
        <taxon>Paracoccaceae</taxon>
        <taxon>Tritonibacter</taxon>
    </lineage>
</organism>
<dbReference type="RefSeq" id="WP_153548386.1">
    <property type="nucleotide sequence ID" value="NZ_WIXK01000006.1"/>
</dbReference>
<evidence type="ECO:0000256" key="3">
    <source>
        <dbReference type="ARBA" id="ARBA00022801"/>
    </source>
</evidence>
<feature type="domain" description="PDZ" evidence="6">
    <location>
        <begin position="379"/>
        <end position="455"/>
    </location>
</feature>
<dbReference type="Proteomes" id="UP000436694">
    <property type="component" value="Unassembled WGS sequence"/>
</dbReference>
<dbReference type="SMART" id="SM00228">
    <property type="entry name" value="PDZ"/>
    <property type="match status" value="2"/>
</dbReference>
<evidence type="ECO:0000313" key="8">
    <source>
        <dbReference type="Proteomes" id="UP000436694"/>
    </source>
</evidence>
<dbReference type="InterPro" id="IPR001478">
    <property type="entry name" value="PDZ"/>
</dbReference>
<keyword evidence="2" id="KW-0645">Protease</keyword>
<reference evidence="7 8" key="1">
    <citation type="submission" date="2019-10" db="EMBL/GenBank/DDBJ databases">
        <title>Epibacterium sp. nov., isolated from seawater.</title>
        <authorList>
            <person name="Zhang X."/>
            <person name="Li N."/>
        </authorList>
    </citation>
    <scope>NUCLEOTIDE SEQUENCE [LARGE SCALE GENOMIC DNA]</scope>
    <source>
        <strain evidence="7 8">SM1969</strain>
    </source>
</reference>
<dbReference type="PANTHER" id="PTHR22939:SF129">
    <property type="entry name" value="SERINE PROTEASE HTRA2, MITOCHONDRIAL"/>
    <property type="match status" value="1"/>
</dbReference>
<dbReference type="InterPro" id="IPR036034">
    <property type="entry name" value="PDZ_sf"/>
</dbReference>
<accession>A0A844B275</accession>
<evidence type="ECO:0000259" key="6">
    <source>
        <dbReference type="PROSITE" id="PS50106"/>
    </source>
</evidence>
<dbReference type="Pfam" id="PF13365">
    <property type="entry name" value="Trypsin_2"/>
    <property type="match status" value="1"/>
</dbReference>
<comment type="similarity">
    <text evidence="1">Belongs to the peptidase S1C family.</text>
</comment>
<evidence type="ECO:0000256" key="2">
    <source>
        <dbReference type="ARBA" id="ARBA00022670"/>
    </source>
</evidence>
<dbReference type="EMBL" id="WIXK01000006">
    <property type="protein sequence ID" value="MQY43486.1"/>
    <property type="molecule type" value="Genomic_DNA"/>
</dbReference>
<dbReference type="PRINTS" id="PR00834">
    <property type="entry name" value="PROTEASES2C"/>
</dbReference>
<proteinExistence type="inferred from homology"/>
<dbReference type="InterPro" id="IPR041489">
    <property type="entry name" value="PDZ_6"/>
</dbReference>
<name>A0A844B275_9RHOB</name>
<keyword evidence="3" id="KW-0378">Hydrolase</keyword>
<feature type="domain" description="PDZ" evidence="6">
    <location>
        <begin position="283"/>
        <end position="323"/>
    </location>
</feature>
<gene>
    <name evidence="7" type="ORF">GG681_12610</name>
</gene>
<keyword evidence="5" id="KW-0732">Signal</keyword>
<keyword evidence="8" id="KW-1185">Reference proteome</keyword>
<dbReference type="AlphaFoldDB" id="A0A844B275"/>
<dbReference type="SUPFAM" id="SSF50494">
    <property type="entry name" value="Trypsin-like serine proteases"/>
    <property type="match status" value="1"/>
</dbReference>
<dbReference type="Gene3D" id="2.30.42.10">
    <property type="match status" value="1"/>
</dbReference>
<evidence type="ECO:0000256" key="4">
    <source>
        <dbReference type="ARBA" id="ARBA00022825"/>
    </source>
</evidence>
<dbReference type="SUPFAM" id="SSF50156">
    <property type="entry name" value="PDZ domain-like"/>
    <property type="match status" value="2"/>
</dbReference>
<evidence type="ECO:0000256" key="5">
    <source>
        <dbReference type="SAM" id="SignalP"/>
    </source>
</evidence>